<proteinExistence type="predicted"/>
<organism evidence="1 2">
    <name type="scientific">Sesamum alatum</name>
    <dbReference type="NCBI Taxonomy" id="300844"/>
    <lineage>
        <taxon>Eukaryota</taxon>
        <taxon>Viridiplantae</taxon>
        <taxon>Streptophyta</taxon>
        <taxon>Embryophyta</taxon>
        <taxon>Tracheophyta</taxon>
        <taxon>Spermatophyta</taxon>
        <taxon>Magnoliopsida</taxon>
        <taxon>eudicotyledons</taxon>
        <taxon>Gunneridae</taxon>
        <taxon>Pentapetalae</taxon>
        <taxon>asterids</taxon>
        <taxon>lamiids</taxon>
        <taxon>Lamiales</taxon>
        <taxon>Pedaliaceae</taxon>
        <taxon>Sesamum</taxon>
    </lineage>
</organism>
<evidence type="ECO:0000313" key="1">
    <source>
        <dbReference type="EMBL" id="KAK4413535.1"/>
    </source>
</evidence>
<keyword evidence="2" id="KW-1185">Reference proteome</keyword>
<dbReference type="EMBL" id="JACGWO010000012">
    <property type="protein sequence ID" value="KAK4413535.1"/>
    <property type="molecule type" value="Genomic_DNA"/>
</dbReference>
<dbReference type="AlphaFoldDB" id="A0AAE1XKC7"/>
<name>A0AAE1XKC7_9LAMI</name>
<reference evidence="1" key="2">
    <citation type="journal article" date="2024" name="Plant">
        <title>Genomic evolution and insights into agronomic trait innovations of Sesamum species.</title>
        <authorList>
            <person name="Miao H."/>
            <person name="Wang L."/>
            <person name="Qu L."/>
            <person name="Liu H."/>
            <person name="Sun Y."/>
            <person name="Le M."/>
            <person name="Wang Q."/>
            <person name="Wei S."/>
            <person name="Zheng Y."/>
            <person name="Lin W."/>
            <person name="Duan Y."/>
            <person name="Cao H."/>
            <person name="Xiong S."/>
            <person name="Wang X."/>
            <person name="Wei L."/>
            <person name="Li C."/>
            <person name="Ma Q."/>
            <person name="Ju M."/>
            <person name="Zhao R."/>
            <person name="Li G."/>
            <person name="Mu C."/>
            <person name="Tian Q."/>
            <person name="Mei H."/>
            <person name="Zhang T."/>
            <person name="Gao T."/>
            <person name="Zhang H."/>
        </authorList>
    </citation>
    <scope>NUCLEOTIDE SEQUENCE</scope>
    <source>
        <strain evidence="1">3651</strain>
    </source>
</reference>
<dbReference type="PANTHER" id="PTHR33450:SF31">
    <property type="entry name" value="EMB|CAB67623.1"/>
    <property type="match status" value="1"/>
</dbReference>
<reference evidence="1" key="1">
    <citation type="submission" date="2020-06" db="EMBL/GenBank/DDBJ databases">
        <authorList>
            <person name="Li T."/>
            <person name="Hu X."/>
            <person name="Zhang T."/>
            <person name="Song X."/>
            <person name="Zhang H."/>
            <person name="Dai N."/>
            <person name="Sheng W."/>
            <person name="Hou X."/>
            <person name="Wei L."/>
        </authorList>
    </citation>
    <scope>NUCLEOTIDE SEQUENCE</scope>
    <source>
        <strain evidence="1">3651</strain>
        <tissue evidence="1">Leaf</tissue>
    </source>
</reference>
<dbReference type="Pfam" id="PF05553">
    <property type="entry name" value="DUF761"/>
    <property type="match status" value="1"/>
</dbReference>
<dbReference type="PANTHER" id="PTHR33450">
    <property type="entry name" value="EMB|CAB67623.1-RELATED"/>
    <property type="match status" value="1"/>
</dbReference>
<evidence type="ECO:0000313" key="2">
    <source>
        <dbReference type="Proteomes" id="UP001293254"/>
    </source>
</evidence>
<sequence>MKGKGAKLLKQIICMVSSVTRAKCMVIRTKTDAMKTRLMVTALTVLSKKKRLSVGAISGKINDAIDGIFNHRSSSSSKDVHEEDDADDQVSKAIVLYSNKVAMEHESAGLISDEAGCSSGRVHWSGYDDENDEDKYPDLRHSLFDEEEKELEDLLDDTNSSVIDLVKNSKENGEGFNLEDEIDEVADLFINKFHKRIRLQKLLSFKRYQQMLERST</sequence>
<accession>A0AAE1XKC7</accession>
<dbReference type="InterPro" id="IPR008480">
    <property type="entry name" value="DUF761_pln"/>
</dbReference>
<protein>
    <submittedName>
        <fullName evidence="1">Uncharacterized protein</fullName>
    </submittedName>
</protein>
<comment type="caution">
    <text evidence="1">The sequence shown here is derived from an EMBL/GenBank/DDBJ whole genome shotgun (WGS) entry which is preliminary data.</text>
</comment>
<gene>
    <name evidence="1" type="ORF">Salat_2766100</name>
</gene>
<dbReference type="Proteomes" id="UP001293254">
    <property type="component" value="Unassembled WGS sequence"/>
</dbReference>